<accession>A0A4Y7NHM9</accession>
<dbReference type="InterPro" id="IPR026850">
    <property type="entry name" value="FANCL_C"/>
</dbReference>
<sequence length="376" mass="44118">MESQFKAGSKQPSSKNFVILPLNDNKHYDCLLTGRDYIVHIALPNYPSFKECSVHYDWELKIILNKVSDLDFENLQKNCNIEKFLDGLVSLLDKHNLDNTLPIVNRVDQAYLTNYSNILNEIEEIGWEKLYCVNFNFTEIKLKMFDSKRNQHILTIKLNGSIPELFAEYPCHLNYEWHKDSTLKEIYNFYCDAAEQYQEFWQVMEELDNQCWVLEPENPSKCDTYRKISISANVSLKIDIDPNHPRYFPSITWLGSETAIISLREKVLDRLEVWDNELPIHVNLERLLEITLPLKDNLETKLENHEVTCCICYSERLNGQVPSRTCDNSQCGQSFHTYCLYEWLRNLIQTTRKQGNKVFGTCPYCEQPISCKPPDN</sequence>
<protein>
    <submittedName>
        <fullName evidence="5">EOG090X0G12</fullName>
    </submittedName>
</protein>
<dbReference type="InterPro" id="IPR016135">
    <property type="entry name" value="UBQ-conjugating_enzyme/RWD"/>
</dbReference>
<reference evidence="5" key="1">
    <citation type="submission" date="2018-08" db="EMBL/GenBank/DDBJ databases">
        <authorList>
            <person name="Cornetti L."/>
        </authorList>
    </citation>
    <scope>NUCLEOTIDE SEQUENCE</scope>
    <source>
        <strain evidence="5">CH-H-2</strain>
    </source>
</reference>
<dbReference type="EMBL" id="LR023100">
    <property type="protein sequence ID" value="SVE92719.1"/>
    <property type="molecule type" value="mRNA"/>
</dbReference>
<dbReference type="AlphaFoldDB" id="A0A4Y7NHM9"/>
<dbReference type="Pfam" id="PF11793">
    <property type="entry name" value="FANCL_C"/>
    <property type="match status" value="1"/>
</dbReference>
<dbReference type="GO" id="GO:0043240">
    <property type="term" value="C:Fanconi anaemia nuclear complex"/>
    <property type="evidence" value="ECO:0007669"/>
    <property type="project" value="InterPro"/>
</dbReference>
<keyword evidence="1 3" id="KW-0479">Metal-binding</keyword>
<dbReference type="InterPro" id="IPR019162">
    <property type="entry name" value="FancL_WD-rpt_cont_dom"/>
</dbReference>
<dbReference type="PANTHER" id="PTHR13206:SF0">
    <property type="entry name" value="E3 UBIQUITIN-PROTEIN LIGASE FANCL"/>
    <property type="match status" value="1"/>
</dbReference>
<dbReference type="InterPro" id="IPR043898">
    <property type="entry name" value="FANCL_d2"/>
</dbReference>
<dbReference type="InterPro" id="IPR013083">
    <property type="entry name" value="Znf_RING/FYVE/PHD"/>
</dbReference>
<dbReference type="Gene3D" id="3.10.110.20">
    <property type="entry name" value="RWD domain-like"/>
    <property type="match status" value="1"/>
</dbReference>
<keyword evidence="2" id="KW-0862">Zinc</keyword>
<dbReference type="InterPro" id="IPR044037">
    <property type="entry name" value="FANCL_d3"/>
</dbReference>
<evidence type="ECO:0000313" key="5">
    <source>
        <dbReference type="EMBL" id="SVE92719.1"/>
    </source>
</evidence>
<dbReference type="Pfam" id="PF09765">
    <property type="entry name" value="FANCL_d1"/>
    <property type="match status" value="1"/>
</dbReference>
<dbReference type="CDD" id="cd23832">
    <property type="entry name" value="DRWD-C_FANCL"/>
    <property type="match status" value="1"/>
</dbReference>
<dbReference type="GO" id="GO:0061630">
    <property type="term" value="F:ubiquitin protein ligase activity"/>
    <property type="evidence" value="ECO:0007669"/>
    <property type="project" value="TreeGrafter"/>
</dbReference>
<dbReference type="CDD" id="cd16490">
    <property type="entry name" value="RING-CH-C4HC3_FANCL"/>
    <property type="match status" value="1"/>
</dbReference>
<proteinExistence type="evidence at transcript level"/>
<organism evidence="5">
    <name type="scientific">Megafenestra aurita</name>
    <dbReference type="NCBI Taxonomy" id="2291010"/>
    <lineage>
        <taxon>Eukaryota</taxon>
        <taxon>Metazoa</taxon>
        <taxon>Ecdysozoa</taxon>
        <taxon>Arthropoda</taxon>
        <taxon>Crustacea</taxon>
        <taxon>Branchiopoda</taxon>
        <taxon>Diplostraca</taxon>
        <taxon>Cladocera</taxon>
        <taxon>Anomopoda</taxon>
        <taxon>Daphniidae</taxon>
        <taxon>Megafenestra</taxon>
    </lineage>
</organism>
<feature type="domain" description="RING-type" evidence="4">
    <location>
        <begin position="309"/>
        <end position="366"/>
    </location>
</feature>
<evidence type="ECO:0000256" key="1">
    <source>
        <dbReference type="ARBA" id="ARBA00022771"/>
    </source>
</evidence>
<dbReference type="Pfam" id="PF18890">
    <property type="entry name" value="FANCL_d2"/>
    <property type="match status" value="1"/>
</dbReference>
<name>A0A4Y7NHM9_9CRUS</name>
<dbReference type="GO" id="GO:0036297">
    <property type="term" value="P:interstrand cross-link repair"/>
    <property type="evidence" value="ECO:0007669"/>
    <property type="project" value="InterPro"/>
</dbReference>
<dbReference type="Gene3D" id="3.30.40.10">
    <property type="entry name" value="Zinc/RING finger domain, C3HC4 (zinc finger)"/>
    <property type="match status" value="1"/>
</dbReference>
<dbReference type="GO" id="GO:0008270">
    <property type="term" value="F:zinc ion binding"/>
    <property type="evidence" value="ECO:0007669"/>
    <property type="project" value="UniProtKB-KW"/>
</dbReference>
<dbReference type="SMART" id="SM01197">
    <property type="entry name" value="FANCL_C"/>
    <property type="match status" value="1"/>
</dbReference>
<dbReference type="GO" id="GO:0006513">
    <property type="term" value="P:protein monoubiquitination"/>
    <property type="evidence" value="ECO:0007669"/>
    <property type="project" value="TreeGrafter"/>
</dbReference>
<gene>
    <name evidence="5" type="primary">EOG090X0G12</name>
</gene>
<dbReference type="CDD" id="cd23831">
    <property type="entry name" value="DRWD-N_FANCL"/>
    <property type="match status" value="1"/>
</dbReference>
<dbReference type="InterPro" id="IPR026848">
    <property type="entry name" value="Fancl"/>
</dbReference>
<dbReference type="CDD" id="cd23786">
    <property type="entry name" value="ELF_FANCL"/>
    <property type="match status" value="1"/>
</dbReference>
<evidence type="ECO:0000256" key="2">
    <source>
        <dbReference type="ARBA" id="ARBA00022833"/>
    </source>
</evidence>
<dbReference type="PANTHER" id="PTHR13206">
    <property type="entry name" value="UBIQUITIN LIGASE PROTEIN PHF9 FANCONI ANEMIA GROUP L PROTEIN"/>
    <property type="match status" value="1"/>
</dbReference>
<dbReference type="InterPro" id="IPR001841">
    <property type="entry name" value="Znf_RING"/>
</dbReference>
<keyword evidence="1 3" id="KW-0863">Zinc-finger</keyword>
<dbReference type="Pfam" id="PF18891">
    <property type="entry name" value="FANCL_d3"/>
    <property type="match status" value="1"/>
</dbReference>
<dbReference type="SUPFAM" id="SSF57850">
    <property type="entry name" value="RING/U-box"/>
    <property type="match status" value="1"/>
</dbReference>
<dbReference type="Gene3D" id="3.10.110.10">
    <property type="entry name" value="Ubiquitin Conjugating Enzyme"/>
    <property type="match status" value="1"/>
</dbReference>
<evidence type="ECO:0000259" key="4">
    <source>
        <dbReference type="PROSITE" id="PS50089"/>
    </source>
</evidence>
<evidence type="ECO:0000256" key="3">
    <source>
        <dbReference type="PROSITE-ProRule" id="PRU00175"/>
    </source>
</evidence>
<dbReference type="PROSITE" id="PS50089">
    <property type="entry name" value="ZF_RING_2"/>
    <property type="match status" value="1"/>
</dbReference>
<dbReference type="InterPro" id="IPR043003">
    <property type="entry name" value="FANCL_d3_sf"/>
</dbReference>